<gene>
    <name evidence="3" type="ORF">EDC16_102133</name>
    <name evidence="4" type="ORF">FHQ21_01645</name>
</gene>
<dbReference type="Proteomes" id="UP000305526">
    <property type="component" value="Unassembled WGS sequence"/>
</dbReference>
<dbReference type="PANTHER" id="PTHR47307">
    <property type="entry name" value="GLUTATHIONE-REGULATED POTASSIUM-EFFLUX SYSTEM ANCILLARY PROTEIN KEFG"/>
    <property type="match status" value="1"/>
</dbReference>
<name>A0A4R3YBB3_9PAST</name>
<protein>
    <submittedName>
        <fullName evidence="4">NAD(P)H-dependent oxidoreductase</fullName>
    </submittedName>
    <submittedName>
        <fullName evidence="3">Putative NADPH-quinone reductase</fullName>
    </submittedName>
</protein>
<dbReference type="Proteomes" id="UP000294619">
    <property type="component" value="Unassembled WGS sequence"/>
</dbReference>
<dbReference type="RefSeq" id="WP_132965035.1">
    <property type="nucleotide sequence ID" value="NZ_LEKL01000019.1"/>
</dbReference>
<evidence type="ECO:0000313" key="4">
    <source>
        <dbReference type="EMBL" id="TNG93315.1"/>
    </source>
</evidence>
<organism evidence="3 5">
    <name type="scientific">Testudinibacter aquarius</name>
    <dbReference type="NCBI Taxonomy" id="1524974"/>
    <lineage>
        <taxon>Bacteria</taxon>
        <taxon>Pseudomonadati</taxon>
        <taxon>Pseudomonadota</taxon>
        <taxon>Gammaproteobacteria</taxon>
        <taxon>Pasteurellales</taxon>
        <taxon>Pasteurellaceae</taxon>
        <taxon>Testudinibacter</taxon>
    </lineage>
</organism>
<reference evidence="4 6" key="2">
    <citation type="submission" date="2019-05" db="EMBL/GenBank/DDBJ databases">
        <title>Pasteurellaceae isolates from reptiles.</title>
        <authorList>
            <person name="Bojesen A.M."/>
            <person name="Lund E."/>
        </authorList>
    </citation>
    <scope>NUCLEOTIDE SEQUENCE [LARGE SCALE GENOMIC DNA]</scope>
    <source>
        <strain evidence="4 6">ELNT2x</strain>
    </source>
</reference>
<feature type="domain" description="Flavodoxin-like fold" evidence="2">
    <location>
        <begin position="3"/>
        <end position="175"/>
    </location>
</feature>
<dbReference type="AlphaFoldDB" id="A0A4R3YBB3"/>
<keyword evidence="6" id="KW-1185">Reference proteome</keyword>
<dbReference type="InterPro" id="IPR003680">
    <property type="entry name" value="Flavodoxin_fold"/>
</dbReference>
<evidence type="ECO:0000313" key="5">
    <source>
        <dbReference type="Proteomes" id="UP000294619"/>
    </source>
</evidence>
<reference evidence="3 5" key="1">
    <citation type="submission" date="2019-03" db="EMBL/GenBank/DDBJ databases">
        <title>Genomic Encyclopedia of Type Strains, Phase IV (KMG-IV): sequencing the most valuable type-strain genomes for metagenomic binning, comparative biology and taxonomic classification.</title>
        <authorList>
            <person name="Goeker M."/>
        </authorList>
    </citation>
    <scope>NUCLEOTIDE SEQUENCE [LARGE SCALE GENOMIC DNA]</scope>
    <source>
        <strain evidence="3 5">DSM 28140</strain>
    </source>
</reference>
<dbReference type="GO" id="GO:0009055">
    <property type="term" value="F:electron transfer activity"/>
    <property type="evidence" value="ECO:0007669"/>
    <property type="project" value="TreeGrafter"/>
</dbReference>
<keyword evidence="1" id="KW-0560">Oxidoreductase</keyword>
<evidence type="ECO:0000313" key="6">
    <source>
        <dbReference type="Proteomes" id="UP000305526"/>
    </source>
</evidence>
<dbReference type="EMBL" id="SMCP01000002">
    <property type="protein sequence ID" value="TCV89256.1"/>
    <property type="molecule type" value="Genomic_DNA"/>
</dbReference>
<dbReference type="GO" id="GO:0010181">
    <property type="term" value="F:FMN binding"/>
    <property type="evidence" value="ECO:0007669"/>
    <property type="project" value="TreeGrafter"/>
</dbReference>
<evidence type="ECO:0000259" key="2">
    <source>
        <dbReference type="Pfam" id="PF02525"/>
    </source>
</evidence>
<accession>A0A4R3YBB3</accession>
<dbReference type="Gene3D" id="3.40.50.360">
    <property type="match status" value="1"/>
</dbReference>
<dbReference type="Pfam" id="PF02525">
    <property type="entry name" value="Flavodoxin_2"/>
    <property type="match status" value="1"/>
</dbReference>
<dbReference type="InterPro" id="IPR046980">
    <property type="entry name" value="KefG/KefF"/>
</dbReference>
<dbReference type="SUPFAM" id="SSF52218">
    <property type="entry name" value="Flavoproteins"/>
    <property type="match status" value="1"/>
</dbReference>
<sequence length="188" mass="20358">MSQVLIISGHPNLAQSSANQTILAALQQGLGEAAEIRRLDRLYADGNIDVAAEQAALRAAEVVVWQFPLHWYALPALMKKYLDEVYVYGFAHGSSGTALHGKKLLASFTAGAPGELYQTGKAMNFPMEAFLPPLQQSATLCGMEWQPPVYSTGMTYIPGVNSAEDLAAVQHKARAHAERVLAHIRSLI</sequence>
<evidence type="ECO:0000313" key="3">
    <source>
        <dbReference type="EMBL" id="TCV89256.1"/>
    </source>
</evidence>
<dbReference type="InterPro" id="IPR029039">
    <property type="entry name" value="Flavoprotein-like_sf"/>
</dbReference>
<evidence type="ECO:0000256" key="1">
    <source>
        <dbReference type="ARBA" id="ARBA00023002"/>
    </source>
</evidence>
<dbReference type="EMBL" id="VDGV01000009">
    <property type="protein sequence ID" value="TNG93315.1"/>
    <property type="molecule type" value="Genomic_DNA"/>
</dbReference>
<dbReference type="PANTHER" id="PTHR47307:SF1">
    <property type="entry name" value="GLUTATHIONE-REGULATED POTASSIUM-EFFLUX SYSTEM ANCILLARY PROTEIN KEFG"/>
    <property type="match status" value="1"/>
</dbReference>
<dbReference type="GO" id="GO:0003955">
    <property type="term" value="F:NAD(P)H dehydrogenase (quinone) activity"/>
    <property type="evidence" value="ECO:0007669"/>
    <property type="project" value="TreeGrafter"/>
</dbReference>
<proteinExistence type="predicted"/>
<comment type="caution">
    <text evidence="3">The sequence shown here is derived from an EMBL/GenBank/DDBJ whole genome shotgun (WGS) entry which is preliminary data.</text>
</comment>